<dbReference type="Gene3D" id="2.60.120.10">
    <property type="entry name" value="Jelly Rolls"/>
    <property type="match status" value="1"/>
</dbReference>
<evidence type="ECO:0000259" key="4">
    <source>
        <dbReference type="PROSITE" id="PS01124"/>
    </source>
</evidence>
<dbReference type="PROSITE" id="PS00041">
    <property type="entry name" value="HTH_ARAC_FAMILY_1"/>
    <property type="match status" value="1"/>
</dbReference>
<dbReference type="Pfam" id="PF12833">
    <property type="entry name" value="HTH_18"/>
    <property type="match status" value="1"/>
</dbReference>
<keyword evidence="3" id="KW-0804">Transcription</keyword>
<dbReference type="PANTHER" id="PTHR43280">
    <property type="entry name" value="ARAC-FAMILY TRANSCRIPTIONAL REGULATOR"/>
    <property type="match status" value="1"/>
</dbReference>
<dbReference type="Gene3D" id="1.10.10.60">
    <property type="entry name" value="Homeodomain-like"/>
    <property type="match status" value="1"/>
</dbReference>
<dbReference type="EMBL" id="JAELUP010000089">
    <property type="protein sequence ID" value="MBJ6362659.1"/>
    <property type="molecule type" value="Genomic_DNA"/>
</dbReference>
<reference evidence="5" key="1">
    <citation type="submission" date="2020-12" db="EMBL/GenBank/DDBJ databases">
        <authorList>
            <person name="Huq M.A."/>
        </authorList>
    </citation>
    <scope>NUCLEOTIDE SEQUENCE</scope>
    <source>
        <strain evidence="5">MAHUQ-46</strain>
    </source>
</reference>
<dbReference type="PROSITE" id="PS01124">
    <property type="entry name" value="HTH_ARAC_FAMILY_2"/>
    <property type="match status" value="1"/>
</dbReference>
<dbReference type="SMART" id="SM00342">
    <property type="entry name" value="HTH_ARAC"/>
    <property type="match status" value="1"/>
</dbReference>
<protein>
    <submittedName>
        <fullName evidence="5">Helix-turn-helix transcriptional regulator</fullName>
    </submittedName>
</protein>
<dbReference type="CDD" id="cd02208">
    <property type="entry name" value="cupin_RmlC-like"/>
    <property type="match status" value="1"/>
</dbReference>
<dbReference type="InterPro" id="IPR014710">
    <property type="entry name" value="RmlC-like_jellyroll"/>
</dbReference>
<gene>
    <name evidence="5" type="ORF">JFN88_15680</name>
</gene>
<proteinExistence type="predicted"/>
<evidence type="ECO:0000313" key="6">
    <source>
        <dbReference type="Proteomes" id="UP000640274"/>
    </source>
</evidence>
<dbReference type="Pfam" id="PF02311">
    <property type="entry name" value="AraC_binding"/>
    <property type="match status" value="1"/>
</dbReference>
<dbReference type="SUPFAM" id="SSF46689">
    <property type="entry name" value="Homeodomain-like"/>
    <property type="match status" value="2"/>
</dbReference>
<keyword evidence="6" id="KW-1185">Reference proteome</keyword>
<evidence type="ECO:0000256" key="1">
    <source>
        <dbReference type="ARBA" id="ARBA00023015"/>
    </source>
</evidence>
<dbReference type="InterPro" id="IPR003313">
    <property type="entry name" value="AraC-bd"/>
</dbReference>
<dbReference type="InterPro" id="IPR018062">
    <property type="entry name" value="HTH_AraC-typ_CS"/>
</dbReference>
<dbReference type="RefSeq" id="WP_199020205.1">
    <property type="nucleotide sequence ID" value="NZ_JAELUP010000089.1"/>
</dbReference>
<dbReference type="GO" id="GO:0043565">
    <property type="term" value="F:sequence-specific DNA binding"/>
    <property type="evidence" value="ECO:0007669"/>
    <property type="project" value="InterPro"/>
</dbReference>
<feature type="domain" description="HTH araC/xylS-type" evidence="4">
    <location>
        <begin position="205"/>
        <end position="304"/>
    </location>
</feature>
<evidence type="ECO:0000313" key="5">
    <source>
        <dbReference type="EMBL" id="MBJ6362659.1"/>
    </source>
</evidence>
<comment type="caution">
    <text evidence="5">The sequence shown here is derived from an EMBL/GenBank/DDBJ whole genome shotgun (WGS) entry which is preliminary data.</text>
</comment>
<dbReference type="InterPro" id="IPR011051">
    <property type="entry name" value="RmlC_Cupin_sf"/>
</dbReference>
<dbReference type="Proteomes" id="UP000640274">
    <property type="component" value="Unassembled WGS sequence"/>
</dbReference>
<keyword evidence="1" id="KW-0805">Transcription regulation</keyword>
<dbReference type="PANTHER" id="PTHR43280:SF2">
    <property type="entry name" value="HTH-TYPE TRANSCRIPTIONAL REGULATOR EXSA"/>
    <property type="match status" value="1"/>
</dbReference>
<sequence>MNSFLYEVMQDRMEVLDRLDLRIQWGNYDIRVLRFHLATFLPGKVVSYHKHEEFEFHYIPRGMGKVIIGEREFPLERGMLYLTGPGVVHYQEADSNEAMYELCLHVDIKERTEGNIGITDQWEIAEAHECVSKIREMPLEPAEDVYQAMPCFLEAFQASLDNYIGSYTTIKQAVIQILLRTVRAYDTGKVQPSLPSRDMNAIRYRLAMKYIRANHNRPLTLEDVAEKLNISSRQLQRIFKSQPDQRSFSIIVEDVRLEAVCRRLEDSGLSVESIAALEGFASGNYLHSVFRKRLGMTPSEYRNQTSLRNGGQLPNE</sequence>
<organism evidence="5 6">
    <name type="scientific">Paenibacillus roseus</name>
    <dbReference type="NCBI Taxonomy" id="2798579"/>
    <lineage>
        <taxon>Bacteria</taxon>
        <taxon>Bacillati</taxon>
        <taxon>Bacillota</taxon>
        <taxon>Bacilli</taxon>
        <taxon>Bacillales</taxon>
        <taxon>Paenibacillaceae</taxon>
        <taxon>Paenibacillus</taxon>
    </lineage>
</organism>
<name>A0A934J6J6_9BACL</name>
<dbReference type="InterPro" id="IPR018060">
    <property type="entry name" value="HTH_AraC"/>
</dbReference>
<dbReference type="AlphaFoldDB" id="A0A934J6J6"/>
<dbReference type="GO" id="GO:0003700">
    <property type="term" value="F:DNA-binding transcription factor activity"/>
    <property type="evidence" value="ECO:0007669"/>
    <property type="project" value="InterPro"/>
</dbReference>
<accession>A0A934J6J6</accession>
<evidence type="ECO:0000256" key="3">
    <source>
        <dbReference type="ARBA" id="ARBA00023163"/>
    </source>
</evidence>
<dbReference type="SUPFAM" id="SSF51182">
    <property type="entry name" value="RmlC-like cupins"/>
    <property type="match status" value="1"/>
</dbReference>
<evidence type="ECO:0000256" key="2">
    <source>
        <dbReference type="ARBA" id="ARBA00023125"/>
    </source>
</evidence>
<dbReference type="InterPro" id="IPR009057">
    <property type="entry name" value="Homeodomain-like_sf"/>
</dbReference>
<keyword evidence="2" id="KW-0238">DNA-binding</keyword>